<evidence type="ECO:0000313" key="4">
    <source>
        <dbReference type="EMBL" id="ATL45870.1"/>
    </source>
</evidence>
<keyword evidence="3" id="KW-0963">Cytoplasm</keyword>
<evidence type="ECO:0000256" key="3">
    <source>
        <dbReference type="HAMAP-Rule" id="MF_01384"/>
    </source>
</evidence>
<proteinExistence type="inferred from homology"/>
<dbReference type="GO" id="GO:0016151">
    <property type="term" value="F:nickel cation binding"/>
    <property type="evidence" value="ECO:0007669"/>
    <property type="project" value="UniProtKB-UniRule"/>
</dbReference>
<sequence length="261" mass="29477">MRSELKITIAQKGGKSILEDRYFTPPFKIIALPHLPGSSRLELMLMSASPGMLNKDRWNIQINAGSHTDCRLSTQSYQRLFPAPDGTFQHMEINLSSNAQFEYLPHPLVPHHAANFKGYNNIFLSAGNRFIFGEVITPGRQLNGETFQFERLQNCTQVYLHQQLIFKDNQILIPGKIPMSATGQYENYTHQGTFLYFDTSASPQLPIEACYKYLQQGKLEFGISESSKNGMVARILGHSAESLFRVLQELSSITKLKTTAI</sequence>
<keyword evidence="2 3" id="KW-0143">Chaperone</keyword>
<comment type="function">
    <text evidence="3">Required for maturation of urease via the functional incorporation of the urease nickel metallocenter.</text>
</comment>
<comment type="subcellular location">
    <subcellularLocation>
        <location evidence="3">Cytoplasm</location>
    </subcellularLocation>
</comment>
<dbReference type="HAMAP" id="MF_01384">
    <property type="entry name" value="UreD"/>
    <property type="match status" value="1"/>
</dbReference>
<name>A0A291QPI7_9BACT</name>
<dbReference type="KEGG" id="cbae:COR50_01110"/>
<dbReference type="GO" id="GO:0005737">
    <property type="term" value="C:cytoplasm"/>
    <property type="evidence" value="ECO:0007669"/>
    <property type="project" value="UniProtKB-SubCell"/>
</dbReference>
<dbReference type="InterPro" id="IPR002669">
    <property type="entry name" value="UreD"/>
</dbReference>
<accession>A0A291QPI7</accession>
<dbReference type="AlphaFoldDB" id="A0A291QPI7"/>
<dbReference type="PANTHER" id="PTHR33643">
    <property type="entry name" value="UREASE ACCESSORY PROTEIN D"/>
    <property type="match status" value="1"/>
</dbReference>
<keyword evidence="5" id="KW-1185">Reference proteome</keyword>
<dbReference type="Proteomes" id="UP000220133">
    <property type="component" value="Chromosome"/>
</dbReference>
<comment type="subunit">
    <text evidence="3">UreD, UreF and UreG form a complex that acts as a GTP-hydrolysis-dependent molecular chaperone, activating the urease apoprotein by helping to assemble the nickel containing metallocenter of UreC. The UreE protein probably delivers the nickel.</text>
</comment>
<dbReference type="Pfam" id="PF01774">
    <property type="entry name" value="UreD"/>
    <property type="match status" value="1"/>
</dbReference>
<dbReference type="PANTHER" id="PTHR33643:SF1">
    <property type="entry name" value="UREASE ACCESSORY PROTEIN D"/>
    <property type="match status" value="1"/>
</dbReference>
<gene>
    <name evidence="3" type="primary">ureD</name>
    <name evidence="4" type="ORF">COR50_01110</name>
</gene>
<reference evidence="4 5" key="1">
    <citation type="submission" date="2017-10" db="EMBL/GenBank/DDBJ databases">
        <title>Paenichitinophaga pekingensis gen. nov., sp. nov., isolated from activated sludge.</title>
        <authorList>
            <person name="Jin D."/>
            <person name="Kong X."/>
            <person name="Deng Y."/>
            <person name="Bai Z."/>
        </authorList>
    </citation>
    <scope>NUCLEOTIDE SEQUENCE [LARGE SCALE GENOMIC DNA]</scope>
    <source>
        <strain evidence="4 5">13</strain>
    </source>
</reference>
<comment type="similarity">
    <text evidence="1 3">Belongs to the UreD family.</text>
</comment>
<keyword evidence="3" id="KW-0996">Nickel insertion</keyword>
<dbReference type="EMBL" id="CP023777">
    <property type="protein sequence ID" value="ATL45870.1"/>
    <property type="molecule type" value="Genomic_DNA"/>
</dbReference>
<evidence type="ECO:0000313" key="5">
    <source>
        <dbReference type="Proteomes" id="UP000220133"/>
    </source>
</evidence>
<evidence type="ECO:0000256" key="1">
    <source>
        <dbReference type="ARBA" id="ARBA00007177"/>
    </source>
</evidence>
<dbReference type="OrthoDB" id="9807968at2"/>
<protein>
    <recommendedName>
        <fullName evidence="3">Urease accessory protein UreD</fullName>
    </recommendedName>
</protein>
<dbReference type="RefSeq" id="WP_098192260.1">
    <property type="nucleotide sequence ID" value="NZ_CP023777.1"/>
</dbReference>
<organism evidence="4 5">
    <name type="scientific">Chitinophaga caeni</name>
    <dbReference type="NCBI Taxonomy" id="2029983"/>
    <lineage>
        <taxon>Bacteria</taxon>
        <taxon>Pseudomonadati</taxon>
        <taxon>Bacteroidota</taxon>
        <taxon>Chitinophagia</taxon>
        <taxon>Chitinophagales</taxon>
        <taxon>Chitinophagaceae</taxon>
        <taxon>Chitinophaga</taxon>
    </lineage>
</organism>
<evidence type="ECO:0000256" key="2">
    <source>
        <dbReference type="ARBA" id="ARBA00023186"/>
    </source>
</evidence>